<evidence type="ECO:0000313" key="1">
    <source>
        <dbReference type="EMBL" id="KAH3700791.1"/>
    </source>
</evidence>
<gene>
    <name evidence="1" type="ORF">DPMN_075770</name>
</gene>
<proteinExistence type="predicted"/>
<dbReference type="Proteomes" id="UP000828390">
    <property type="component" value="Unassembled WGS sequence"/>
</dbReference>
<keyword evidence="2" id="KW-1185">Reference proteome</keyword>
<comment type="caution">
    <text evidence="1">The sequence shown here is derived from an EMBL/GenBank/DDBJ whole genome shotgun (WGS) entry which is preliminary data.</text>
</comment>
<dbReference type="AlphaFoldDB" id="A0A9D3YIS6"/>
<name>A0A9D3YIS6_DREPO</name>
<reference evidence="1" key="2">
    <citation type="submission" date="2020-11" db="EMBL/GenBank/DDBJ databases">
        <authorList>
            <person name="McCartney M.A."/>
            <person name="Auch B."/>
            <person name="Kono T."/>
            <person name="Mallez S."/>
            <person name="Becker A."/>
            <person name="Gohl D.M."/>
            <person name="Silverstein K.A.T."/>
            <person name="Koren S."/>
            <person name="Bechman K.B."/>
            <person name="Herman A."/>
            <person name="Abrahante J.E."/>
            <person name="Garbe J."/>
        </authorList>
    </citation>
    <scope>NUCLEOTIDE SEQUENCE</scope>
    <source>
        <strain evidence="1">Duluth1</strain>
        <tissue evidence="1">Whole animal</tissue>
    </source>
</reference>
<organism evidence="1 2">
    <name type="scientific">Dreissena polymorpha</name>
    <name type="common">Zebra mussel</name>
    <name type="synonym">Mytilus polymorpha</name>
    <dbReference type="NCBI Taxonomy" id="45954"/>
    <lineage>
        <taxon>Eukaryota</taxon>
        <taxon>Metazoa</taxon>
        <taxon>Spiralia</taxon>
        <taxon>Lophotrochozoa</taxon>
        <taxon>Mollusca</taxon>
        <taxon>Bivalvia</taxon>
        <taxon>Autobranchia</taxon>
        <taxon>Heteroconchia</taxon>
        <taxon>Euheterodonta</taxon>
        <taxon>Imparidentia</taxon>
        <taxon>Neoheterodontei</taxon>
        <taxon>Myida</taxon>
        <taxon>Dreissenoidea</taxon>
        <taxon>Dreissenidae</taxon>
        <taxon>Dreissena</taxon>
    </lineage>
</organism>
<sequence length="74" mass="8796">MAADASIRWRNGVFKQVHLPYFLPVFNRITPIIEPAKRGFSEYQPFYAGWSVEITHGIFRDFLTVPKRELRREK</sequence>
<reference evidence="1" key="1">
    <citation type="journal article" date="2019" name="bioRxiv">
        <title>The Genome of the Zebra Mussel, Dreissena polymorpha: A Resource for Invasive Species Research.</title>
        <authorList>
            <person name="McCartney M.A."/>
            <person name="Auch B."/>
            <person name="Kono T."/>
            <person name="Mallez S."/>
            <person name="Zhang Y."/>
            <person name="Obille A."/>
            <person name="Becker A."/>
            <person name="Abrahante J.E."/>
            <person name="Garbe J."/>
            <person name="Badalamenti J.P."/>
            <person name="Herman A."/>
            <person name="Mangelson H."/>
            <person name="Liachko I."/>
            <person name="Sullivan S."/>
            <person name="Sone E.D."/>
            <person name="Koren S."/>
            <person name="Silverstein K.A.T."/>
            <person name="Beckman K.B."/>
            <person name="Gohl D.M."/>
        </authorList>
    </citation>
    <scope>NUCLEOTIDE SEQUENCE</scope>
    <source>
        <strain evidence="1">Duluth1</strain>
        <tissue evidence="1">Whole animal</tissue>
    </source>
</reference>
<accession>A0A9D3YIS6</accession>
<evidence type="ECO:0000313" key="2">
    <source>
        <dbReference type="Proteomes" id="UP000828390"/>
    </source>
</evidence>
<protein>
    <submittedName>
        <fullName evidence="1">Uncharacterized protein</fullName>
    </submittedName>
</protein>
<dbReference type="EMBL" id="JAIWYP010000015">
    <property type="protein sequence ID" value="KAH3700791.1"/>
    <property type="molecule type" value="Genomic_DNA"/>
</dbReference>